<accession>S8CTQ3</accession>
<feature type="region of interest" description="Disordered" evidence="3">
    <location>
        <begin position="438"/>
        <end position="495"/>
    </location>
</feature>
<dbReference type="InterPro" id="IPR001611">
    <property type="entry name" value="Leu-rich_rpt"/>
</dbReference>
<dbReference type="Pfam" id="PF13855">
    <property type="entry name" value="LRR_8"/>
    <property type="match status" value="1"/>
</dbReference>
<dbReference type="PANTHER" id="PTHR15454">
    <property type="entry name" value="NISCHARIN RELATED"/>
    <property type="match status" value="1"/>
</dbReference>
<dbReference type="SMART" id="SM00369">
    <property type="entry name" value="LRR_TYP"/>
    <property type="match status" value="3"/>
</dbReference>
<evidence type="ECO:0000313" key="4">
    <source>
        <dbReference type="EMBL" id="EPS70654.1"/>
    </source>
</evidence>
<dbReference type="OrthoDB" id="1904536at2759"/>
<keyword evidence="1" id="KW-0433">Leucine-rich repeat</keyword>
<feature type="non-terminal residue" evidence="4">
    <location>
        <position position="495"/>
    </location>
</feature>
<reference evidence="4 5" key="1">
    <citation type="journal article" date="2013" name="BMC Genomics">
        <title>The miniature genome of a carnivorous plant Genlisea aurea contains a low number of genes and short non-coding sequences.</title>
        <authorList>
            <person name="Leushkin E.V."/>
            <person name="Sutormin R.A."/>
            <person name="Nabieva E.R."/>
            <person name="Penin A.A."/>
            <person name="Kondrashov A.S."/>
            <person name="Logacheva M.D."/>
        </authorList>
    </citation>
    <scope>NUCLEOTIDE SEQUENCE [LARGE SCALE GENOMIC DNA]</scope>
</reference>
<organism evidence="4 5">
    <name type="scientific">Genlisea aurea</name>
    <dbReference type="NCBI Taxonomy" id="192259"/>
    <lineage>
        <taxon>Eukaryota</taxon>
        <taxon>Viridiplantae</taxon>
        <taxon>Streptophyta</taxon>
        <taxon>Embryophyta</taxon>
        <taxon>Tracheophyta</taxon>
        <taxon>Spermatophyta</taxon>
        <taxon>Magnoliopsida</taxon>
        <taxon>eudicotyledons</taxon>
        <taxon>Gunneridae</taxon>
        <taxon>Pentapetalae</taxon>
        <taxon>asterids</taxon>
        <taxon>lamiids</taxon>
        <taxon>Lamiales</taxon>
        <taxon>Lentibulariaceae</taxon>
        <taxon>Genlisea</taxon>
    </lineage>
</organism>
<dbReference type="PRINTS" id="PR00019">
    <property type="entry name" value="LEURICHRPT"/>
</dbReference>
<dbReference type="FunFam" id="3.80.10.10:FF:000320">
    <property type="entry name" value="Protein phosphatase 1 regulatory subunit pprA"/>
    <property type="match status" value="1"/>
</dbReference>
<feature type="region of interest" description="Disordered" evidence="3">
    <location>
        <begin position="204"/>
        <end position="227"/>
    </location>
</feature>
<evidence type="ECO:0000313" key="5">
    <source>
        <dbReference type="Proteomes" id="UP000015453"/>
    </source>
</evidence>
<gene>
    <name evidence="4" type="ORF">M569_04105</name>
</gene>
<dbReference type="SMART" id="SM00365">
    <property type="entry name" value="LRR_SD22"/>
    <property type="match status" value="4"/>
</dbReference>
<feature type="compositionally biased region" description="Basic residues" evidence="3">
    <location>
        <begin position="467"/>
        <end position="482"/>
    </location>
</feature>
<dbReference type="EMBL" id="AUSU01001599">
    <property type="protein sequence ID" value="EPS70654.1"/>
    <property type="molecule type" value="Genomic_DNA"/>
</dbReference>
<dbReference type="PROSITE" id="PS51450">
    <property type="entry name" value="LRR"/>
    <property type="match status" value="3"/>
</dbReference>
<keyword evidence="2" id="KW-0677">Repeat</keyword>
<evidence type="ECO:0000256" key="1">
    <source>
        <dbReference type="ARBA" id="ARBA00022614"/>
    </source>
</evidence>
<feature type="compositionally biased region" description="Basic and acidic residues" evidence="3">
    <location>
        <begin position="483"/>
        <end position="495"/>
    </location>
</feature>
<dbReference type="GO" id="GO:0005737">
    <property type="term" value="C:cytoplasm"/>
    <property type="evidence" value="ECO:0007669"/>
    <property type="project" value="TreeGrafter"/>
</dbReference>
<dbReference type="GO" id="GO:0006952">
    <property type="term" value="P:defense response"/>
    <property type="evidence" value="ECO:0007669"/>
    <property type="project" value="UniProtKB-ARBA"/>
</dbReference>
<dbReference type="PANTHER" id="PTHR15454:SF37">
    <property type="entry name" value="OUTER ARM DYNEIN LIGHT CHAIN 1 PROTEIN"/>
    <property type="match status" value="1"/>
</dbReference>
<keyword evidence="5" id="KW-1185">Reference proteome</keyword>
<dbReference type="Gene3D" id="3.80.10.10">
    <property type="entry name" value="Ribonuclease Inhibitor"/>
    <property type="match status" value="1"/>
</dbReference>
<dbReference type="Pfam" id="PF13516">
    <property type="entry name" value="LRR_6"/>
    <property type="match status" value="2"/>
</dbReference>
<dbReference type="AlphaFoldDB" id="S8CTQ3"/>
<comment type="caution">
    <text evidence="4">The sequence shown here is derived from an EMBL/GenBank/DDBJ whole genome shotgun (WGS) entry which is preliminary data.</text>
</comment>
<evidence type="ECO:0000256" key="3">
    <source>
        <dbReference type="SAM" id="MobiDB-lite"/>
    </source>
</evidence>
<protein>
    <submittedName>
        <fullName evidence="4">Uncharacterized protein</fullName>
    </submittedName>
</protein>
<proteinExistence type="predicted"/>
<sequence length="495" mass="54309">HGEEKSVPEPDFWASTVLKRSCSDLNTASTQRVRIPISKCKSYGDIQRMNQEEAESNGLLVYDNPMSPFSVCSADKVILKKHSSLQILPSKSQRIWWNLYLWSHRNLYKTQVGKQQPVEETKKLPSSNLLGGYSSDSAKPTKIKFSAGDEGRCDGGCGGGSGMWTERQWVAVPAIESPMSRVDEWVNESCALPQDEIVVDVISPSEKGPSTARGSSSQSQQNQAVNNTSEEMISHANTFIQSLNSSSNVAHISGVGLRLIPSISQFSSLRAVNLSGNFIVNVPSGSLPKGLHVLDLSKNKINTIEGLRELTRLRVLDLSYNRISRIGQGLSSCTMIKELNLAGNKISLVEGMHRLLKLTVLDLSFNKITAAKALGQLVANYNSLLALNLLGNPLQNNMNNIQLQKIVCGLLPKLALFNKQPVNPQKAREIRDDANAKGTLGNSIWNSKQKKSGKRLLQGQGGSASVHARRNSKRNAQKMKQKSKSEVHRDRSLSS</sequence>
<dbReference type="Proteomes" id="UP000015453">
    <property type="component" value="Unassembled WGS sequence"/>
</dbReference>
<feature type="non-terminal residue" evidence="4">
    <location>
        <position position="1"/>
    </location>
</feature>
<dbReference type="InterPro" id="IPR032675">
    <property type="entry name" value="LRR_dom_sf"/>
</dbReference>
<dbReference type="GO" id="GO:0051707">
    <property type="term" value="P:response to other organism"/>
    <property type="evidence" value="ECO:0007669"/>
    <property type="project" value="UniProtKB-ARBA"/>
</dbReference>
<dbReference type="SUPFAM" id="SSF52075">
    <property type="entry name" value="Outer arm dynein light chain 1"/>
    <property type="match status" value="1"/>
</dbReference>
<name>S8CTQ3_9LAMI</name>
<dbReference type="InterPro" id="IPR003591">
    <property type="entry name" value="Leu-rich_rpt_typical-subtyp"/>
</dbReference>
<evidence type="ECO:0000256" key="2">
    <source>
        <dbReference type="ARBA" id="ARBA00022737"/>
    </source>
</evidence>